<evidence type="ECO:0000313" key="12">
    <source>
        <dbReference type="Proteomes" id="UP000324324"/>
    </source>
</evidence>
<evidence type="ECO:0000256" key="5">
    <source>
        <dbReference type="ARBA" id="ARBA00022679"/>
    </source>
</evidence>
<dbReference type="GO" id="GO:0006679">
    <property type="term" value="P:glucosylceramide biosynthetic process"/>
    <property type="evidence" value="ECO:0007669"/>
    <property type="project" value="TreeGrafter"/>
</dbReference>
<keyword evidence="7 10" id="KW-1133">Transmembrane helix</keyword>
<dbReference type="PANTHER" id="PTHR12726:SF0">
    <property type="entry name" value="CERAMIDE GLUCOSYLTRANSFERASE"/>
    <property type="match status" value="1"/>
</dbReference>
<evidence type="ECO:0000256" key="10">
    <source>
        <dbReference type="SAM" id="Phobius"/>
    </source>
</evidence>
<evidence type="ECO:0000256" key="2">
    <source>
        <dbReference type="ARBA" id="ARBA00004760"/>
    </source>
</evidence>
<evidence type="ECO:0000256" key="7">
    <source>
        <dbReference type="ARBA" id="ARBA00022989"/>
    </source>
</evidence>
<keyword evidence="5 11" id="KW-0808">Transferase</keyword>
<proteinExistence type="predicted"/>
<evidence type="ECO:0000256" key="3">
    <source>
        <dbReference type="ARBA" id="ARBA00004991"/>
    </source>
</evidence>
<dbReference type="Gene3D" id="3.90.550.10">
    <property type="entry name" value="Spore Coat Polysaccharide Biosynthesis Protein SpsA, Chain A"/>
    <property type="match status" value="1"/>
</dbReference>
<feature type="transmembrane region" description="Helical" evidence="10">
    <location>
        <begin position="286"/>
        <end position="316"/>
    </location>
</feature>
<evidence type="ECO:0000256" key="9">
    <source>
        <dbReference type="SAM" id="MobiDB-lite"/>
    </source>
</evidence>
<name>A0A5M8ALE4_9BURK</name>
<dbReference type="InterPro" id="IPR029044">
    <property type="entry name" value="Nucleotide-diphossugar_trans"/>
</dbReference>
<dbReference type="NCBIfam" id="TIGR03472">
    <property type="entry name" value="HpnI"/>
    <property type="match status" value="1"/>
</dbReference>
<gene>
    <name evidence="11" type="ORF">F1599_13560</name>
</gene>
<comment type="pathway">
    <text evidence="3">Sphingolipid metabolism.</text>
</comment>
<keyword evidence="6 10" id="KW-0812">Transmembrane</keyword>
<dbReference type="CDD" id="cd02520">
    <property type="entry name" value="Glucosylceramide_synthase"/>
    <property type="match status" value="1"/>
</dbReference>
<dbReference type="InterPro" id="IPR017835">
    <property type="entry name" value="Hopen-assoc_HpnI"/>
</dbReference>
<dbReference type="GO" id="GO:0016020">
    <property type="term" value="C:membrane"/>
    <property type="evidence" value="ECO:0007669"/>
    <property type="project" value="UniProtKB-SubCell"/>
</dbReference>
<evidence type="ECO:0000256" key="6">
    <source>
        <dbReference type="ARBA" id="ARBA00022692"/>
    </source>
</evidence>
<comment type="caution">
    <text evidence="11">The sequence shown here is derived from an EMBL/GenBank/DDBJ whole genome shotgun (WGS) entry which is preliminary data.</text>
</comment>
<accession>A0A5M8ALE4</accession>
<dbReference type="RefSeq" id="WP_149318095.1">
    <property type="nucleotide sequence ID" value="NZ_VWRN01000035.1"/>
</dbReference>
<dbReference type="Pfam" id="PF13506">
    <property type="entry name" value="Glyco_transf_21"/>
    <property type="match status" value="1"/>
</dbReference>
<evidence type="ECO:0000256" key="1">
    <source>
        <dbReference type="ARBA" id="ARBA00004141"/>
    </source>
</evidence>
<feature type="region of interest" description="Disordered" evidence="9">
    <location>
        <begin position="373"/>
        <end position="398"/>
    </location>
</feature>
<evidence type="ECO:0000256" key="8">
    <source>
        <dbReference type="ARBA" id="ARBA00023136"/>
    </source>
</evidence>
<dbReference type="PANTHER" id="PTHR12726">
    <property type="entry name" value="CERAMIDE GLUCOSYLTRANSFERASE"/>
    <property type="match status" value="1"/>
</dbReference>
<sequence length="398" mass="43602">MDWVRLAGGVLTVLASGYAAAAWWASRRPLPAPAVQGDDGLAPVTVLKPLCGDEPRLYRNLASFCRQRHPCFQLVFGVWEPDDAALAVVERLRRAFPGCDIAVAIGAHRTAPALPTVNPKVANLLAMLPLARHERLVIADSDIAVRADYLRRVTAPLADPRVGIVTCLYRGRPLWGIWARLGAQFIDEWFVPAVRVAHAGGSQRFGFGATIALRREALLRIGGFAALADRLADDYWLGELTRRQGLRTVLSEVVVGTDIAETTPRALWSHELRWLRTLRALDPAGFALVFLTFTWPMLVIGLLLASSRALALVAVLGAMARTLRCRDAGAALRAPLRDTLLLLEWTVAMAGRQVRWRGTRLAIQWTRDGVASAAVGASPPRPHDRADMQPPSVSRRTR</sequence>
<keyword evidence="12" id="KW-1185">Reference proteome</keyword>
<evidence type="ECO:0000256" key="4">
    <source>
        <dbReference type="ARBA" id="ARBA00022676"/>
    </source>
</evidence>
<protein>
    <submittedName>
        <fullName evidence="11">Glycosyltransferase</fullName>
    </submittedName>
</protein>
<dbReference type="AlphaFoldDB" id="A0A5M8ALE4"/>
<comment type="subcellular location">
    <subcellularLocation>
        <location evidence="1">Membrane</location>
        <topology evidence="1">Multi-pass membrane protein</topology>
    </subcellularLocation>
</comment>
<dbReference type="InterPro" id="IPR025993">
    <property type="entry name" value="Ceramide_glucosylTrfase"/>
</dbReference>
<dbReference type="EMBL" id="VWRN01000035">
    <property type="protein sequence ID" value="KAA6122945.1"/>
    <property type="molecule type" value="Genomic_DNA"/>
</dbReference>
<evidence type="ECO:0000313" key="11">
    <source>
        <dbReference type="EMBL" id="KAA6122945.1"/>
    </source>
</evidence>
<dbReference type="GO" id="GO:0008120">
    <property type="term" value="F:ceramide glucosyltransferase activity"/>
    <property type="evidence" value="ECO:0007669"/>
    <property type="project" value="TreeGrafter"/>
</dbReference>
<comment type="pathway">
    <text evidence="2">Lipid metabolism; sphingolipid metabolism.</text>
</comment>
<keyword evidence="4" id="KW-0328">Glycosyltransferase</keyword>
<dbReference type="Proteomes" id="UP000324324">
    <property type="component" value="Unassembled WGS sequence"/>
</dbReference>
<dbReference type="SUPFAM" id="SSF53448">
    <property type="entry name" value="Nucleotide-diphospho-sugar transferases"/>
    <property type="match status" value="1"/>
</dbReference>
<reference evidence="11 12" key="1">
    <citation type="submission" date="2019-09" db="EMBL/GenBank/DDBJ databases">
        <title>Isolation of a novel species in the genus Cupriavidus from patients with sepsis using whole genome sequencing.</title>
        <authorList>
            <person name="Kweon O.J."/>
            <person name="Lee M.-K."/>
        </authorList>
    </citation>
    <scope>NUCLEOTIDE SEQUENCE [LARGE SCALE GENOMIC DNA]</scope>
    <source>
        <strain evidence="11 12">MKL-01</strain>
    </source>
</reference>
<keyword evidence="8 10" id="KW-0472">Membrane</keyword>
<organism evidence="11 12">
    <name type="scientific">Cupriavidus cauae</name>
    <dbReference type="NCBI Taxonomy" id="2608999"/>
    <lineage>
        <taxon>Bacteria</taxon>
        <taxon>Pseudomonadati</taxon>
        <taxon>Pseudomonadota</taxon>
        <taxon>Betaproteobacteria</taxon>
        <taxon>Burkholderiales</taxon>
        <taxon>Burkholderiaceae</taxon>
        <taxon>Cupriavidus</taxon>
    </lineage>
</organism>